<feature type="domain" description="GmrSD restriction endonucleases N-terminal" evidence="1">
    <location>
        <begin position="13"/>
        <end position="217"/>
    </location>
</feature>
<dbReference type="PANTHER" id="PTHR37292">
    <property type="entry name" value="VNG6097C"/>
    <property type="match status" value="1"/>
</dbReference>
<name>A0A6J4NQB2_9CHLR</name>
<dbReference type="EMBL" id="CADCTR010003315">
    <property type="protein sequence ID" value="CAA9394019.1"/>
    <property type="molecule type" value="Genomic_DNA"/>
</dbReference>
<evidence type="ECO:0000313" key="2">
    <source>
        <dbReference type="EMBL" id="CAA9394019.1"/>
    </source>
</evidence>
<gene>
    <name evidence="2" type="ORF">AVDCRST_MAG93-9873</name>
</gene>
<dbReference type="Pfam" id="PF03235">
    <property type="entry name" value="GmrSD_N"/>
    <property type="match status" value="1"/>
</dbReference>
<dbReference type="InterPro" id="IPR004919">
    <property type="entry name" value="GmrSD_N"/>
</dbReference>
<reference evidence="2" key="1">
    <citation type="submission" date="2020-02" db="EMBL/GenBank/DDBJ databases">
        <authorList>
            <person name="Meier V. D."/>
        </authorList>
    </citation>
    <scope>NUCLEOTIDE SEQUENCE</scope>
    <source>
        <strain evidence="2">AVDCRST_MAG93</strain>
    </source>
</reference>
<dbReference type="AlphaFoldDB" id="A0A6J4NQB2"/>
<sequence>MIQPQPQGISFPDLMTNVERGLVKIPQFQRDFVWTLEKSAKLLDSMLKGYPIGTFILWKTKESLKAVKNIGGAELPDPPSGDFVQHVLDGQQRLTSLYASFRGLKVQRNERVDDFSQIYVDLRAEGEEQAAVVGTDGKSPDSIVSVVDLLNEDFTFLAAYPKEHHQVLSDYKKRLETYSFSTILVNEVPLDVATEIFTRINVTGKPLTVFEIMVAKTFDAAKNFDLAERHDQLHAELTDVNYETISATVVLQVVSAILTKECAKKNILGLKKEAFIEVWPKAIDAVRLAVDYFRNFYRIPVSRLLPYGALLVPFSYFFYHHPGKPTGDTQRYLQDMFWRVSLGGRYSYSLEAHLAQDIKRVDEILEGNLPDYDYPVDTSAQFVQDNGYFNAGRAYVKAILCLLAHQEPKSFDNNAIVWIDNGWLKQANSKNYHHFFPRAYMKNKGYEDWEANHVANITIVDDYLNKRKIGSRAPATYMKEFKKVNPSLDITMKTHLIDVDRFGIWENDYEKFFWKRCQAISRRLGKRVIHRDVDQQNQEVHTDDYDEALEEAQGS</sequence>
<protein>
    <recommendedName>
        <fullName evidence="1">GmrSD restriction endonucleases N-terminal domain-containing protein</fullName>
    </recommendedName>
</protein>
<evidence type="ECO:0000259" key="1">
    <source>
        <dbReference type="Pfam" id="PF03235"/>
    </source>
</evidence>
<dbReference type="PANTHER" id="PTHR37292:SF2">
    <property type="entry name" value="DUF262 DOMAIN-CONTAINING PROTEIN"/>
    <property type="match status" value="1"/>
</dbReference>
<proteinExistence type="predicted"/>
<organism evidence="2">
    <name type="scientific">uncultured Chloroflexia bacterium</name>
    <dbReference type="NCBI Taxonomy" id="1672391"/>
    <lineage>
        <taxon>Bacteria</taxon>
        <taxon>Bacillati</taxon>
        <taxon>Chloroflexota</taxon>
        <taxon>Chloroflexia</taxon>
        <taxon>environmental samples</taxon>
    </lineage>
</organism>
<accession>A0A6J4NQB2</accession>